<organism evidence="3 4">
    <name type="scientific">Streptomyces malaysiensis subsp. samsunensis</name>
    <dbReference type="NCBI Taxonomy" id="459658"/>
    <lineage>
        <taxon>Bacteria</taxon>
        <taxon>Bacillati</taxon>
        <taxon>Actinomycetota</taxon>
        <taxon>Actinomycetes</taxon>
        <taxon>Kitasatosporales</taxon>
        <taxon>Streptomycetaceae</taxon>
        <taxon>Streptomyces</taxon>
        <taxon>Streptomyces violaceusniger group</taxon>
    </lineage>
</organism>
<dbReference type="PRINTS" id="PR00111">
    <property type="entry name" value="ABHYDROLASE"/>
</dbReference>
<feature type="domain" description="AB hydrolase-1" evidence="2">
    <location>
        <begin position="23"/>
        <end position="279"/>
    </location>
</feature>
<dbReference type="Pfam" id="PF00561">
    <property type="entry name" value="Abhydrolase_1"/>
    <property type="match status" value="1"/>
</dbReference>
<dbReference type="AlphaFoldDB" id="A0A9X2M530"/>
<dbReference type="Proteomes" id="UP001142400">
    <property type="component" value="Unassembled WGS sequence"/>
</dbReference>
<evidence type="ECO:0000259" key="2">
    <source>
        <dbReference type="Pfam" id="PF00561"/>
    </source>
</evidence>
<accession>A0A9X2M530</accession>
<keyword evidence="4" id="KW-1185">Reference proteome</keyword>
<dbReference type="SUPFAM" id="SSF53474">
    <property type="entry name" value="alpha/beta-Hydrolases"/>
    <property type="match status" value="1"/>
</dbReference>
<sequence>MTVRETWRVDGTDLAVTVAGDGPLVVLVHGFPDLAITWRLQIATLVAAGYRVAAPDMRGYGGSERPAESSAYSARVIGRDLIGLLDHEGVERAHVVGHDWGAACTWQFGLDYPDRLLSLTGLSVPYVLPPPKAPTEILRARYGEDFYQLRFQESETAAELDRDVLRTLTAAFGDRFEDLGVTAPAATPDWLPNEVLDTYVAAFKKTGFTSGLAYYRNIDRNWQDAQAREQRRIECPSLFITGSSDPVARFMRVDSSTEAFADLRVEVIEGAGHWVHQQEPVLVNRLLLTHLGRADY</sequence>
<dbReference type="EMBL" id="JANIIC010000072">
    <property type="protein sequence ID" value="MCQ8835191.1"/>
    <property type="molecule type" value="Genomic_DNA"/>
</dbReference>
<dbReference type="InterPro" id="IPR000073">
    <property type="entry name" value="AB_hydrolase_1"/>
</dbReference>
<keyword evidence="1 3" id="KW-0378">Hydrolase</keyword>
<dbReference type="InterPro" id="IPR000639">
    <property type="entry name" value="Epox_hydrolase-like"/>
</dbReference>
<proteinExistence type="predicted"/>
<evidence type="ECO:0000256" key="1">
    <source>
        <dbReference type="ARBA" id="ARBA00022801"/>
    </source>
</evidence>
<evidence type="ECO:0000313" key="3">
    <source>
        <dbReference type="EMBL" id="MCQ8835191.1"/>
    </source>
</evidence>
<dbReference type="RefSeq" id="WP_257635374.1">
    <property type="nucleotide sequence ID" value="NZ_JANIIC010000072.1"/>
</dbReference>
<dbReference type="PANTHER" id="PTHR43329">
    <property type="entry name" value="EPOXIDE HYDROLASE"/>
    <property type="match status" value="1"/>
</dbReference>
<protein>
    <submittedName>
        <fullName evidence="3">Alpha/beta hydrolase</fullName>
    </submittedName>
</protein>
<dbReference type="InterPro" id="IPR029058">
    <property type="entry name" value="AB_hydrolase_fold"/>
</dbReference>
<dbReference type="GO" id="GO:0016787">
    <property type="term" value="F:hydrolase activity"/>
    <property type="evidence" value="ECO:0007669"/>
    <property type="project" value="UniProtKB-KW"/>
</dbReference>
<dbReference type="Gene3D" id="3.40.50.1820">
    <property type="entry name" value="alpha/beta hydrolase"/>
    <property type="match status" value="1"/>
</dbReference>
<reference evidence="3" key="1">
    <citation type="submission" date="2022-06" db="EMBL/GenBank/DDBJ databases">
        <title>WGS of actinobacteria.</title>
        <authorList>
            <person name="Thawai C."/>
        </authorList>
    </citation>
    <scope>NUCLEOTIDE SEQUENCE</scope>
    <source>
        <strain evidence="3">DSM 42010</strain>
    </source>
</reference>
<evidence type="ECO:0000313" key="4">
    <source>
        <dbReference type="Proteomes" id="UP001142400"/>
    </source>
</evidence>
<dbReference type="PRINTS" id="PR00412">
    <property type="entry name" value="EPOXHYDRLASE"/>
</dbReference>
<name>A0A9X2M530_STRMQ</name>
<comment type="caution">
    <text evidence="3">The sequence shown here is derived from an EMBL/GenBank/DDBJ whole genome shotgun (WGS) entry which is preliminary data.</text>
</comment>
<gene>
    <name evidence="3" type="ORF">NQU54_40660</name>
</gene>